<organism evidence="1 2">
    <name type="scientific">Helianthus annuus</name>
    <name type="common">Common sunflower</name>
    <dbReference type="NCBI Taxonomy" id="4232"/>
    <lineage>
        <taxon>Eukaryota</taxon>
        <taxon>Viridiplantae</taxon>
        <taxon>Streptophyta</taxon>
        <taxon>Embryophyta</taxon>
        <taxon>Tracheophyta</taxon>
        <taxon>Spermatophyta</taxon>
        <taxon>Magnoliopsida</taxon>
        <taxon>eudicotyledons</taxon>
        <taxon>Gunneridae</taxon>
        <taxon>Pentapetalae</taxon>
        <taxon>asterids</taxon>
        <taxon>campanulids</taxon>
        <taxon>Asterales</taxon>
        <taxon>Asteraceae</taxon>
        <taxon>Asteroideae</taxon>
        <taxon>Heliantheae alliance</taxon>
        <taxon>Heliantheae</taxon>
        <taxon>Helianthus</taxon>
    </lineage>
</organism>
<reference evidence="2" key="1">
    <citation type="journal article" date="2017" name="Nature">
        <title>The sunflower genome provides insights into oil metabolism, flowering and Asterid evolution.</title>
        <authorList>
            <person name="Badouin H."/>
            <person name="Gouzy J."/>
            <person name="Grassa C.J."/>
            <person name="Murat F."/>
            <person name="Staton S.E."/>
            <person name="Cottret L."/>
            <person name="Lelandais-Briere C."/>
            <person name="Owens G.L."/>
            <person name="Carrere S."/>
            <person name="Mayjonade B."/>
            <person name="Legrand L."/>
            <person name="Gill N."/>
            <person name="Kane N.C."/>
            <person name="Bowers J.E."/>
            <person name="Hubner S."/>
            <person name="Bellec A."/>
            <person name="Berard A."/>
            <person name="Berges H."/>
            <person name="Blanchet N."/>
            <person name="Boniface M.C."/>
            <person name="Brunel D."/>
            <person name="Catrice O."/>
            <person name="Chaidir N."/>
            <person name="Claudel C."/>
            <person name="Donnadieu C."/>
            <person name="Faraut T."/>
            <person name="Fievet G."/>
            <person name="Helmstetter N."/>
            <person name="King M."/>
            <person name="Knapp S.J."/>
            <person name="Lai Z."/>
            <person name="Le Paslier M.C."/>
            <person name="Lippi Y."/>
            <person name="Lorenzon L."/>
            <person name="Mandel J.R."/>
            <person name="Marage G."/>
            <person name="Marchand G."/>
            <person name="Marquand E."/>
            <person name="Bret-Mestries E."/>
            <person name="Morien E."/>
            <person name="Nambeesan S."/>
            <person name="Nguyen T."/>
            <person name="Pegot-Espagnet P."/>
            <person name="Pouilly N."/>
            <person name="Raftis F."/>
            <person name="Sallet E."/>
            <person name="Schiex T."/>
            <person name="Thomas J."/>
            <person name="Vandecasteele C."/>
            <person name="Vares D."/>
            <person name="Vear F."/>
            <person name="Vautrin S."/>
            <person name="Crespi M."/>
            <person name="Mangin B."/>
            <person name="Burke J.M."/>
            <person name="Salse J."/>
            <person name="Munos S."/>
            <person name="Vincourt P."/>
            <person name="Rieseberg L.H."/>
            <person name="Langlade N.B."/>
        </authorList>
    </citation>
    <scope>NUCLEOTIDE SEQUENCE [LARGE SCALE GENOMIC DNA]</scope>
    <source>
        <strain evidence="2">cv. SF193</strain>
    </source>
</reference>
<dbReference type="Proteomes" id="UP000215914">
    <property type="component" value="Chromosome 4"/>
</dbReference>
<gene>
    <name evidence="1" type="ORF">HannXRQ_Chr04g0123891</name>
</gene>
<dbReference type="EMBL" id="CM007893">
    <property type="protein sequence ID" value="OTG29585.1"/>
    <property type="molecule type" value="Genomic_DNA"/>
</dbReference>
<proteinExistence type="predicted"/>
<dbReference type="AlphaFoldDB" id="A0A251V1T9"/>
<name>A0A251V1T9_HELAN</name>
<protein>
    <submittedName>
        <fullName evidence="1">Uncharacterized protein</fullName>
    </submittedName>
</protein>
<keyword evidence="2" id="KW-1185">Reference proteome</keyword>
<dbReference type="InParanoid" id="A0A251V1T9"/>
<accession>A0A251V1T9</accession>
<sequence>MSRNVSYPVRLGFRRTSIVIIPSVLRLVQFVHSRISNSASQQLSLRFLPSIVQIILWGSHKLLKFFKILTLVNQDNDKTALQAVSHGSSVHDIVYMLFNGL</sequence>
<evidence type="ECO:0000313" key="1">
    <source>
        <dbReference type="EMBL" id="OTG29585.1"/>
    </source>
</evidence>
<evidence type="ECO:0000313" key="2">
    <source>
        <dbReference type="Proteomes" id="UP000215914"/>
    </source>
</evidence>